<gene>
    <name evidence="2" type="ORF">SAMN05444354_105208</name>
</gene>
<keyword evidence="3" id="KW-1185">Reference proteome</keyword>
<dbReference type="PROSITE" id="PS51257">
    <property type="entry name" value="PROKAR_LIPOPROTEIN"/>
    <property type="match status" value="1"/>
</dbReference>
<evidence type="ECO:0000313" key="3">
    <source>
        <dbReference type="Proteomes" id="UP000182719"/>
    </source>
</evidence>
<sequence length="399" mass="43844">MAQRSWVSFGVAVFLGLVGCAAPPEERAAGEGEAPPREAPPVQGPPAEEAAPGAGPELPQEEAPSGSPEALCPAANLGATPTEAIVDPRPDPRLCAFSPDGCDAHRPSHARRAVPRPCRVYDPTPYSSGDYRLQHDASGRLTQFEGPHDWYEGFTYDACGRLAQHGESPIGSMSTYFDAWERTGEGQFLRWRFAQNSSEKEMTVERDAQGALLGATVVSLVFSPPYVLEKHAYTLDAQGRIARTEVISRNGEGQLTEHAWQETRRYGASGALEEIRREANGKVSWVQEFSQGRRVRFAGGDGSWETRWTYGLSGELLAYANQGQTQRLQVSYQYGEDGRLLQAAQTVWARTSEGWRESQFLSEYSYAGDGRILSRKDRMGTTTSSYVYEYACEPDASGR</sequence>
<proteinExistence type="predicted"/>
<dbReference type="OrthoDB" id="5526196at2"/>
<reference evidence="3" key="1">
    <citation type="submission" date="2016-10" db="EMBL/GenBank/DDBJ databases">
        <authorList>
            <person name="Varghese N."/>
            <person name="Submissions S."/>
        </authorList>
    </citation>
    <scope>NUCLEOTIDE SEQUENCE [LARGE SCALE GENOMIC DNA]</scope>
    <source>
        <strain evidence="3">DSM 17044</strain>
    </source>
</reference>
<accession>A0A1H7P8P1</accession>
<protein>
    <submittedName>
        <fullName evidence="2">YD repeat-containing protein</fullName>
    </submittedName>
</protein>
<dbReference type="RefSeq" id="WP_143101399.1">
    <property type="nucleotide sequence ID" value="NZ_FOAP01000005.1"/>
</dbReference>
<feature type="compositionally biased region" description="Low complexity" evidence="1">
    <location>
        <begin position="45"/>
        <end position="64"/>
    </location>
</feature>
<organism evidence="2 3">
    <name type="scientific">Stigmatella aurantiaca</name>
    <dbReference type="NCBI Taxonomy" id="41"/>
    <lineage>
        <taxon>Bacteria</taxon>
        <taxon>Pseudomonadati</taxon>
        <taxon>Myxococcota</taxon>
        <taxon>Myxococcia</taxon>
        <taxon>Myxococcales</taxon>
        <taxon>Cystobacterineae</taxon>
        <taxon>Archangiaceae</taxon>
        <taxon>Stigmatella</taxon>
    </lineage>
</organism>
<dbReference type="EMBL" id="FOAP01000005">
    <property type="protein sequence ID" value="SEL32006.1"/>
    <property type="molecule type" value="Genomic_DNA"/>
</dbReference>
<evidence type="ECO:0000256" key="1">
    <source>
        <dbReference type="SAM" id="MobiDB-lite"/>
    </source>
</evidence>
<name>A0A1H7P8P1_STIAU</name>
<dbReference type="Proteomes" id="UP000182719">
    <property type="component" value="Unassembled WGS sequence"/>
</dbReference>
<feature type="compositionally biased region" description="Basic and acidic residues" evidence="1">
    <location>
        <begin position="25"/>
        <end position="36"/>
    </location>
</feature>
<feature type="region of interest" description="Disordered" evidence="1">
    <location>
        <begin position="25"/>
        <end position="75"/>
    </location>
</feature>
<dbReference type="AlphaFoldDB" id="A0A1H7P8P1"/>
<dbReference type="Gene3D" id="2.180.10.10">
    <property type="entry name" value="RHS repeat-associated core"/>
    <property type="match status" value="1"/>
</dbReference>
<evidence type="ECO:0000313" key="2">
    <source>
        <dbReference type="EMBL" id="SEL32006.1"/>
    </source>
</evidence>